<dbReference type="EMBL" id="CP003350">
    <property type="protein sequence ID" value="AFC86290.1"/>
    <property type="molecule type" value="Genomic_DNA"/>
</dbReference>
<evidence type="ECO:0000313" key="6">
    <source>
        <dbReference type="Proteomes" id="UP000005234"/>
    </source>
</evidence>
<accession>H8L0X0</accession>
<evidence type="ECO:0000256" key="1">
    <source>
        <dbReference type="ARBA" id="ARBA00010515"/>
    </source>
</evidence>
<dbReference type="InterPro" id="IPR050300">
    <property type="entry name" value="GDXG_lipolytic_enzyme"/>
</dbReference>
<dbReference type="AlphaFoldDB" id="H8L0X0"/>
<dbReference type="PANTHER" id="PTHR48081">
    <property type="entry name" value="AB HYDROLASE SUPERFAMILY PROTEIN C4A8.06C"/>
    <property type="match status" value="1"/>
</dbReference>
<evidence type="ECO:0000256" key="2">
    <source>
        <dbReference type="ARBA" id="ARBA00022801"/>
    </source>
</evidence>
<comment type="similarity">
    <text evidence="1">Belongs to the 'GDXG' lipolytic enzyme family.</text>
</comment>
<evidence type="ECO:0000259" key="4">
    <source>
        <dbReference type="Pfam" id="PF07859"/>
    </source>
</evidence>
<name>H8L0X0_FRAAD</name>
<evidence type="ECO:0000313" key="5">
    <source>
        <dbReference type="EMBL" id="AFC86290.1"/>
    </source>
</evidence>
<dbReference type="Pfam" id="PF07859">
    <property type="entry name" value="Abhydrolase_3"/>
    <property type="match status" value="1"/>
</dbReference>
<dbReference type="InterPro" id="IPR033140">
    <property type="entry name" value="Lipase_GDXG_put_SER_AS"/>
</dbReference>
<dbReference type="STRING" id="767434.Fraau_1899"/>
<dbReference type="eggNOG" id="COG0657">
    <property type="taxonomic scope" value="Bacteria"/>
</dbReference>
<dbReference type="SMR" id="H8L0X0"/>
<dbReference type="PANTHER" id="PTHR48081:SF30">
    <property type="entry name" value="ACETYL-HYDROLASE LIPR-RELATED"/>
    <property type="match status" value="1"/>
</dbReference>
<dbReference type="Gene3D" id="3.40.50.1820">
    <property type="entry name" value="alpha/beta hydrolase"/>
    <property type="match status" value="1"/>
</dbReference>
<dbReference type="SUPFAM" id="SSF53474">
    <property type="entry name" value="alpha/beta-Hydrolases"/>
    <property type="match status" value="1"/>
</dbReference>
<reference evidence="5" key="1">
    <citation type="submission" date="2012-02" db="EMBL/GenBank/DDBJ databases">
        <title>The complete genome of Frateuria aurantia DSM 6220.</title>
        <authorList>
            <consortium name="US DOE Joint Genome Institute (JGI-PGF)"/>
            <person name="Lucas S."/>
            <person name="Copeland A."/>
            <person name="Lapidus A."/>
            <person name="Glavina del Rio T."/>
            <person name="Dalin E."/>
            <person name="Tice H."/>
            <person name="Bruce D."/>
            <person name="Goodwin L."/>
            <person name="Pitluck S."/>
            <person name="Peters L."/>
            <person name="Ovchinnikova G."/>
            <person name="Teshima H."/>
            <person name="Kyrpides N."/>
            <person name="Mavromatis K."/>
            <person name="Ivanova N."/>
            <person name="Brettin T."/>
            <person name="Detter J.C."/>
            <person name="Han C."/>
            <person name="Larimer F."/>
            <person name="Land M."/>
            <person name="Hauser L."/>
            <person name="Markowitz V."/>
            <person name="Cheng J.-F."/>
            <person name="Hugenholtz P."/>
            <person name="Woyke T."/>
            <person name="Wu D."/>
            <person name="Brambilla E."/>
            <person name="Klenk H.-P."/>
            <person name="Eisen J.A."/>
        </authorList>
    </citation>
    <scope>NUCLEOTIDE SEQUENCE</scope>
    <source>
        <strain evidence="5">DSM 6220</strain>
    </source>
</reference>
<feature type="active site" evidence="3">
    <location>
        <position position="207"/>
    </location>
</feature>
<proteinExistence type="inferred from homology"/>
<keyword evidence="2" id="KW-0378">Hydrolase</keyword>
<dbReference type="InterPro" id="IPR029058">
    <property type="entry name" value="AB_hydrolase_fold"/>
</dbReference>
<protein>
    <submittedName>
        <fullName evidence="5">Esterase/lipase</fullName>
    </submittedName>
</protein>
<dbReference type="InterPro" id="IPR006311">
    <property type="entry name" value="TAT_signal"/>
</dbReference>
<dbReference type="Proteomes" id="UP000005234">
    <property type="component" value="Chromosome"/>
</dbReference>
<dbReference type="HOGENOM" id="CLU_012494_13_1_6"/>
<dbReference type="PROSITE" id="PS01174">
    <property type="entry name" value="LIPASE_GDXG_SER"/>
    <property type="match status" value="1"/>
</dbReference>
<feature type="domain" description="Alpha/beta hydrolase fold-3" evidence="4">
    <location>
        <begin position="133"/>
        <end position="334"/>
    </location>
</feature>
<dbReference type="PROSITE" id="PS51318">
    <property type="entry name" value="TAT"/>
    <property type="match status" value="1"/>
</dbReference>
<dbReference type="GO" id="GO:0004806">
    <property type="term" value="F:triacylglycerol lipase activity"/>
    <property type="evidence" value="ECO:0007669"/>
    <property type="project" value="TreeGrafter"/>
</dbReference>
<dbReference type="RefSeq" id="WP_014403295.1">
    <property type="nucleotide sequence ID" value="NC_017033.1"/>
</dbReference>
<dbReference type="KEGG" id="fau:Fraau_1899"/>
<gene>
    <name evidence="5" type="ordered locus">Fraau_1899</name>
</gene>
<organism evidence="5 6">
    <name type="scientific">Frateuria aurantia (strain ATCC 33424 / DSM 6220 / KCTC 2777 / LMG 1558 / NBRC 3245 / NCIMB 13370)</name>
    <name type="common">Acetobacter aurantius</name>
    <dbReference type="NCBI Taxonomy" id="767434"/>
    <lineage>
        <taxon>Bacteria</taxon>
        <taxon>Pseudomonadati</taxon>
        <taxon>Pseudomonadota</taxon>
        <taxon>Gammaproteobacteria</taxon>
        <taxon>Lysobacterales</taxon>
        <taxon>Rhodanobacteraceae</taxon>
        <taxon>Frateuria</taxon>
    </lineage>
</organism>
<keyword evidence="6" id="KW-1185">Reference proteome</keyword>
<evidence type="ECO:0000256" key="3">
    <source>
        <dbReference type="PROSITE-ProRule" id="PRU10038"/>
    </source>
</evidence>
<sequence>MRPTPSHSQPPRRRFLQGSLGLVALGLTGLRPGQAATATMTTAGSIPPDATLFRQWVAQPGISRELRELRQLISDYFQSVPASASMAEKRLARANLYLQHIPLPNDLRFTPVELAGVRGEWSETPASDPHRVMLYLHGGGYVVGSAEGWRAVGAVLGRTAGMRTFSVDYRLAPEHPYPAALDDAIAAYRWLLDSGIPAGKIVFAGDSAGGGLALATLLKARDLKLPMPAAAFVMSPWTDMTMSGFSIDHPTSFDPFNRRPALIGSAAKYLAGHSDRDPLVSPLFADLSGLPPLLIQVGDEEAYRDDATGLARRAADFEIKVELQTWPHVFHVWQAWTPQLPEAREAMAKAAHFLRQATDTGSD</sequence>
<dbReference type="InterPro" id="IPR013094">
    <property type="entry name" value="AB_hydrolase_3"/>
</dbReference>